<dbReference type="GO" id="GO:0016020">
    <property type="term" value="C:membrane"/>
    <property type="evidence" value="ECO:0007669"/>
    <property type="project" value="GOC"/>
</dbReference>
<dbReference type="OrthoDB" id="427480at2759"/>
<protein>
    <recommendedName>
        <fullName evidence="2">ABC1 atypical kinase-like domain-containing protein</fullName>
    </recommendedName>
</protein>
<dbReference type="AlphaFoldDB" id="A0A835I4A3"/>
<comment type="caution">
    <text evidence="3">The sequence shown here is derived from an EMBL/GenBank/DDBJ whole genome shotgun (WGS) entry which is preliminary data.</text>
</comment>
<organism evidence="3 4">
    <name type="scientific">Coptis chinensis</name>
    <dbReference type="NCBI Taxonomy" id="261450"/>
    <lineage>
        <taxon>Eukaryota</taxon>
        <taxon>Viridiplantae</taxon>
        <taxon>Streptophyta</taxon>
        <taxon>Embryophyta</taxon>
        <taxon>Tracheophyta</taxon>
        <taxon>Spermatophyta</taxon>
        <taxon>Magnoliopsida</taxon>
        <taxon>Ranunculales</taxon>
        <taxon>Ranunculaceae</taxon>
        <taxon>Coptidoideae</taxon>
        <taxon>Coptis</taxon>
    </lineage>
</organism>
<evidence type="ECO:0000313" key="3">
    <source>
        <dbReference type="EMBL" id="KAF9609872.1"/>
    </source>
</evidence>
<dbReference type="Proteomes" id="UP000631114">
    <property type="component" value="Unassembled WGS sequence"/>
</dbReference>
<dbReference type="InterPro" id="IPR050154">
    <property type="entry name" value="UbiB_kinase"/>
</dbReference>
<dbReference type="InterPro" id="IPR011009">
    <property type="entry name" value="Kinase-like_dom_sf"/>
</dbReference>
<dbReference type="PANTHER" id="PTHR10566">
    <property type="entry name" value="CHAPERONE-ACTIVITY OF BC1 COMPLEX CABC1 -RELATED"/>
    <property type="match status" value="1"/>
</dbReference>
<dbReference type="InterPro" id="IPR004147">
    <property type="entry name" value="ABC1_dom"/>
</dbReference>
<accession>A0A835I4A3</accession>
<feature type="non-terminal residue" evidence="3">
    <location>
        <position position="1"/>
    </location>
</feature>
<dbReference type="PANTHER" id="PTHR10566:SF115">
    <property type="entry name" value="PROTEIN ACTIVITY OF BC1 COMPLEX KINASE 8, CHLOROPLASTIC"/>
    <property type="match status" value="1"/>
</dbReference>
<comment type="similarity">
    <text evidence="1">Belongs to the protein kinase superfamily. ADCK protein kinase family.</text>
</comment>
<dbReference type="GO" id="GO:1901031">
    <property type="term" value="P:regulation of response to reactive oxygen species"/>
    <property type="evidence" value="ECO:0007669"/>
    <property type="project" value="TreeGrafter"/>
</dbReference>
<evidence type="ECO:0000313" key="4">
    <source>
        <dbReference type="Proteomes" id="UP000631114"/>
    </source>
</evidence>
<evidence type="ECO:0000256" key="1">
    <source>
        <dbReference type="ARBA" id="ARBA00009670"/>
    </source>
</evidence>
<name>A0A835I4A3_9MAGN</name>
<keyword evidence="4" id="KW-1185">Reference proteome</keyword>
<feature type="domain" description="ABC1 atypical kinase-like" evidence="2">
    <location>
        <begin position="250"/>
        <end position="322"/>
    </location>
</feature>
<dbReference type="SUPFAM" id="SSF56112">
    <property type="entry name" value="Protein kinase-like (PK-like)"/>
    <property type="match status" value="1"/>
</dbReference>
<dbReference type="GO" id="GO:0046467">
    <property type="term" value="P:membrane lipid biosynthetic process"/>
    <property type="evidence" value="ECO:0007669"/>
    <property type="project" value="TreeGrafter"/>
</dbReference>
<dbReference type="Pfam" id="PF03109">
    <property type="entry name" value="ABC1"/>
    <property type="match status" value="1"/>
</dbReference>
<reference evidence="3 4" key="1">
    <citation type="submission" date="2020-10" db="EMBL/GenBank/DDBJ databases">
        <title>The Coptis chinensis genome and diversification of protoberbering-type alkaloids.</title>
        <authorList>
            <person name="Wang B."/>
            <person name="Shu S."/>
            <person name="Song C."/>
            <person name="Liu Y."/>
        </authorList>
    </citation>
    <scope>NUCLEOTIDE SEQUENCE [LARGE SCALE GENOMIC DNA]</scope>
    <source>
        <strain evidence="3">HL-2020</strain>
        <tissue evidence="3">Leaf</tissue>
    </source>
</reference>
<sequence length="323" mass="36584">MATCLSTSISSLQEFHSKLDRNNNNNNKIKISLCQSFRYPRSRLRVKAVQVKEEEGELKFESNNGYSYNGSVLSNGNNGVSSNGSLVKYVNGSAVVDVELNSDDGQRKKKNKTVEEIGQEDAWFKRNEKGKVEWMHAVNLQLGSRYFLIYVVVNGPCYAGGMTEEKKILKRKELAKWLKESILRLGPTFIKIGQQFSTRVDILAQEYVDQLSELQVNVLLKDSFYIAFIIRWHSASHLLYSLSSTKTKLDQVPPFPSETAVSIVEEELGAPLSDIFERFDYEPIAAASLGQVHRARLKGQEVVIKVQRPGLKDLFDIDLKNLR</sequence>
<gene>
    <name evidence="3" type="ORF">IFM89_018957</name>
</gene>
<evidence type="ECO:0000259" key="2">
    <source>
        <dbReference type="Pfam" id="PF03109"/>
    </source>
</evidence>
<dbReference type="EMBL" id="JADFTS010000004">
    <property type="protein sequence ID" value="KAF9609872.1"/>
    <property type="molecule type" value="Genomic_DNA"/>
</dbReference>
<proteinExistence type="inferred from homology"/>